<sequence length="313" mass="35281">MLRRILILVALTMAPIVQAADSSAARQWLERMELALNHHNFQLSLVQMQRDQIRAMRYHHGVFDEAQVALLEHLNGPIKSAIRLDDKVVFIEHDVQPYGVRSDRIPGMLPGVFAGGIAKLEPHYRFVEGGRNRVAGRTAQLIRIVSGDPYRFQYRVWLDVESALPLRVDLVDQENSLLEQLLVIELHQFEQASPLLIELRERTWPEVMEAPERQLQQRWRFGWLPAGFEVQHYDQHMLLGLNEPVEYLALSDGLAEFSVYIGLAGRVTLPGNVTAGNGLALASAVHGEVEVVVVGKLPVETLANVAENIYPAK</sequence>
<keyword evidence="4" id="KW-0574">Periplasm</keyword>
<feature type="signal peptide" evidence="5">
    <location>
        <begin position="1"/>
        <end position="19"/>
    </location>
</feature>
<organism evidence="8 9">
    <name type="scientific">Ferrimonas pelagia</name>
    <dbReference type="NCBI Taxonomy" id="1177826"/>
    <lineage>
        <taxon>Bacteria</taxon>
        <taxon>Pseudomonadati</taxon>
        <taxon>Pseudomonadota</taxon>
        <taxon>Gammaproteobacteria</taxon>
        <taxon>Alteromonadales</taxon>
        <taxon>Ferrimonadaceae</taxon>
        <taxon>Ferrimonas</taxon>
    </lineage>
</organism>
<gene>
    <name evidence="8" type="ORF">GCM10023333_33210</name>
</gene>
<keyword evidence="3 5" id="KW-0732">Signal</keyword>
<reference evidence="9" key="1">
    <citation type="journal article" date="2019" name="Int. J. Syst. Evol. Microbiol.">
        <title>The Global Catalogue of Microorganisms (GCM) 10K type strain sequencing project: providing services to taxonomists for standard genome sequencing and annotation.</title>
        <authorList>
            <consortium name="The Broad Institute Genomics Platform"/>
            <consortium name="The Broad Institute Genome Sequencing Center for Infectious Disease"/>
            <person name="Wu L."/>
            <person name="Ma J."/>
        </authorList>
    </citation>
    <scope>NUCLEOTIDE SEQUENCE [LARGE SCALE GENOMIC DNA]</scope>
    <source>
        <strain evidence="9">JCM 18401</strain>
    </source>
</reference>
<dbReference type="InterPro" id="IPR033434">
    <property type="entry name" value="MucB/RseB_N"/>
</dbReference>
<dbReference type="PIRSF" id="PIRSF005427">
    <property type="entry name" value="RseB"/>
    <property type="match status" value="1"/>
</dbReference>
<dbReference type="EMBL" id="BAABJZ010000098">
    <property type="protein sequence ID" value="GAA4897270.1"/>
    <property type="molecule type" value="Genomic_DNA"/>
</dbReference>
<dbReference type="Pfam" id="PF17188">
    <property type="entry name" value="MucB_RseB_C"/>
    <property type="match status" value="1"/>
</dbReference>
<feature type="domain" description="MucB/RseB C-terminal" evidence="7">
    <location>
        <begin position="215"/>
        <end position="309"/>
    </location>
</feature>
<dbReference type="PANTHER" id="PTHR38782:SF1">
    <property type="entry name" value="SIGMA-E FACTOR REGULATORY PROTEIN RSEB"/>
    <property type="match status" value="1"/>
</dbReference>
<dbReference type="Proteomes" id="UP001499988">
    <property type="component" value="Unassembled WGS sequence"/>
</dbReference>
<dbReference type="InterPro" id="IPR033436">
    <property type="entry name" value="MucB/RseB_C"/>
</dbReference>
<comment type="similarity">
    <text evidence="2">Belongs to the RseB family.</text>
</comment>
<dbReference type="CDD" id="cd16327">
    <property type="entry name" value="RseB"/>
    <property type="match status" value="1"/>
</dbReference>
<dbReference type="Gene3D" id="3.30.200.100">
    <property type="entry name" value="MucB/RseB, C-terminal domain"/>
    <property type="match status" value="1"/>
</dbReference>
<comment type="caution">
    <text evidence="8">The sequence shown here is derived from an EMBL/GenBank/DDBJ whole genome shotgun (WGS) entry which is preliminary data.</text>
</comment>
<comment type="subcellular location">
    <subcellularLocation>
        <location evidence="1">Periplasm</location>
    </subcellularLocation>
</comment>
<evidence type="ECO:0000256" key="5">
    <source>
        <dbReference type="SAM" id="SignalP"/>
    </source>
</evidence>
<dbReference type="InterPro" id="IPR005588">
    <property type="entry name" value="MucB_RseB"/>
</dbReference>
<dbReference type="RefSeq" id="WP_345336581.1">
    <property type="nucleotide sequence ID" value="NZ_BAABJZ010000098.1"/>
</dbReference>
<evidence type="ECO:0000256" key="1">
    <source>
        <dbReference type="ARBA" id="ARBA00004418"/>
    </source>
</evidence>
<evidence type="ECO:0000313" key="9">
    <source>
        <dbReference type="Proteomes" id="UP001499988"/>
    </source>
</evidence>
<evidence type="ECO:0000256" key="2">
    <source>
        <dbReference type="ARBA" id="ARBA00008150"/>
    </source>
</evidence>
<dbReference type="Gene3D" id="2.50.20.10">
    <property type="entry name" value="Lipoprotein localisation LolA/LolB/LppX"/>
    <property type="match status" value="1"/>
</dbReference>
<accession>A0ABP9FAT9</accession>
<feature type="domain" description="MucB/RseB N-terminal" evidence="6">
    <location>
        <begin position="25"/>
        <end position="198"/>
    </location>
</feature>
<name>A0ABP9FAT9_9GAMM</name>
<dbReference type="Pfam" id="PF03888">
    <property type="entry name" value="MucB_RseB"/>
    <property type="match status" value="1"/>
</dbReference>
<feature type="chain" id="PRO_5045943396" evidence="5">
    <location>
        <begin position="20"/>
        <end position="313"/>
    </location>
</feature>
<evidence type="ECO:0000256" key="4">
    <source>
        <dbReference type="ARBA" id="ARBA00022764"/>
    </source>
</evidence>
<evidence type="ECO:0000259" key="6">
    <source>
        <dbReference type="Pfam" id="PF03888"/>
    </source>
</evidence>
<protein>
    <submittedName>
        <fullName evidence="8">MucB/RseB C-terminal domain-containing protein</fullName>
    </submittedName>
</protein>
<keyword evidence="9" id="KW-1185">Reference proteome</keyword>
<evidence type="ECO:0000313" key="8">
    <source>
        <dbReference type="EMBL" id="GAA4897270.1"/>
    </source>
</evidence>
<proteinExistence type="inferred from homology"/>
<dbReference type="PANTHER" id="PTHR38782">
    <property type="match status" value="1"/>
</dbReference>
<dbReference type="InterPro" id="IPR038484">
    <property type="entry name" value="MucB/RseB_C_sf"/>
</dbReference>
<evidence type="ECO:0000256" key="3">
    <source>
        <dbReference type="ARBA" id="ARBA00022729"/>
    </source>
</evidence>
<evidence type="ECO:0000259" key="7">
    <source>
        <dbReference type="Pfam" id="PF17188"/>
    </source>
</evidence>